<dbReference type="PANTHER" id="PTHR43081">
    <property type="entry name" value="ADENYLATE CYCLASE, TERMINAL-DIFFERENTIATION SPECIFIC-RELATED"/>
    <property type="match status" value="1"/>
</dbReference>
<dbReference type="STRING" id="1925591.BI308_21260"/>
<feature type="transmembrane region" description="Helical" evidence="2">
    <location>
        <begin position="89"/>
        <end position="109"/>
    </location>
</feature>
<feature type="transmembrane region" description="Helical" evidence="2">
    <location>
        <begin position="184"/>
        <end position="203"/>
    </location>
</feature>
<gene>
    <name evidence="4" type="ORF">BI308_21260</name>
</gene>
<evidence type="ECO:0000313" key="5">
    <source>
        <dbReference type="Proteomes" id="UP000183940"/>
    </source>
</evidence>
<dbReference type="SMART" id="SM00044">
    <property type="entry name" value="CYCc"/>
    <property type="match status" value="1"/>
</dbReference>
<dbReference type="PROSITE" id="PS50125">
    <property type="entry name" value="GUANYLATE_CYCLASE_2"/>
    <property type="match status" value="1"/>
</dbReference>
<keyword evidence="5" id="KW-1185">Reference proteome</keyword>
<keyword evidence="2" id="KW-1133">Transmembrane helix</keyword>
<dbReference type="InterPro" id="IPR050697">
    <property type="entry name" value="Adenylyl/Guanylyl_Cyclase_3/4"/>
</dbReference>
<evidence type="ECO:0000259" key="3">
    <source>
        <dbReference type="PROSITE" id="PS50125"/>
    </source>
</evidence>
<feature type="transmembrane region" description="Helical" evidence="2">
    <location>
        <begin position="145"/>
        <end position="164"/>
    </location>
</feature>
<dbReference type="SUPFAM" id="SSF55073">
    <property type="entry name" value="Nucleotide cyclase"/>
    <property type="match status" value="1"/>
</dbReference>
<dbReference type="InterPro" id="IPR029787">
    <property type="entry name" value="Nucleotide_cyclase"/>
</dbReference>
<keyword evidence="2" id="KW-0472">Membrane</keyword>
<evidence type="ECO:0000256" key="1">
    <source>
        <dbReference type="ARBA" id="ARBA00005381"/>
    </source>
</evidence>
<dbReference type="PANTHER" id="PTHR43081:SF1">
    <property type="entry name" value="ADENYLATE CYCLASE, TERMINAL-DIFFERENTIATION SPECIFIC"/>
    <property type="match status" value="1"/>
</dbReference>
<dbReference type="GO" id="GO:0004016">
    <property type="term" value="F:adenylate cyclase activity"/>
    <property type="evidence" value="ECO:0007669"/>
    <property type="project" value="UniProtKB-ARBA"/>
</dbReference>
<protein>
    <submittedName>
        <fullName evidence="4">Adenylate/guanylate cyclase domain-containing protein</fullName>
    </submittedName>
</protein>
<dbReference type="CDD" id="cd07302">
    <property type="entry name" value="CHD"/>
    <property type="match status" value="1"/>
</dbReference>
<feature type="domain" description="Guanylate cyclase" evidence="3">
    <location>
        <begin position="253"/>
        <end position="372"/>
    </location>
</feature>
<accession>A0A1L9QLM3</accession>
<dbReference type="Pfam" id="PF00211">
    <property type="entry name" value="Guanylate_cyc"/>
    <property type="match status" value="1"/>
</dbReference>
<reference evidence="4" key="1">
    <citation type="submission" date="2016-10" db="EMBL/GenBank/DDBJ databases">
        <title>CRISPR-Cas defence system in Roseofilum reptotaenium: evidence of a bacteriophage-cyanobacterium arms race in the coral black band disease.</title>
        <authorList>
            <person name="Buerger P."/>
            <person name="Wood-Charlson E.M."/>
            <person name="Weynberg K.D."/>
            <person name="Willis B."/>
            <person name="Van Oppen M.J."/>
        </authorList>
    </citation>
    <scope>NUCLEOTIDE SEQUENCE [LARGE SCALE GENOMIC DNA]</scope>
    <source>
        <strain evidence="4">AO1-A</strain>
    </source>
</reference>
<proteinExistence type="inferred from homology"/>
<dbReference type="Gene3D" id="3.30.70.1230">
    <property type="entry name" value="Nucleotide cyclase"/>
    <property type="match status" value="1"/>
</dbReference>
<dbReference type="EMBL" id="MLAW01000050">
    <property type="protein sequence ID" value="OJJ19765.1"/>
    <property type="molecule type" value="Genomic_DNA"/>
</dbReference>
<organism evidence="4 5">
    <name type="scientific">Roseofilum reptotaenium AO1-A</name>
    <dbReference type="NCBI Taxonomy" id="1925591"/>
    <lineage>
        <taxon>Bacteria</taxon>
        <taxon>Bacillati</taxon>
        <taxon>Cyanobacteriota</taxon>
        <taxon>Cyanophyceae</taxon>
        <taxon>Desertifilales</taxon>
        <taxon>Desertifilaceae</taxon>
        <taxon>Roseofilum</taxon>
    </lineage>
</organism>
<dbReference type="GO" id="GO:0035556">
    <property type="term" value="P:intracellular signal transduction"/>
    <property type="evidence" value="ECO:0007669"/>
    <property type="project" value="InterPro"/>
</dbReference>
<name>A0A1L9QLM3_9CYAN</name>
<keyword evidence="2" id="KW-0812">Transmembrane</keyword>
<feature type="transmembrane region" description="Helical" evidence="2">
    <location>
        <begin position="115"/>
        <end position="133"/>
    </location>
</feature>
<evidence type="ECO:0000256" key="2">
    <source>
        <dbReference type="SAM" id="Phobius"/>
    </source>
</evidence>
<evidence type="ECO:0000313" key="4">
    <source>
        <dbReference type="EMBL" id="OJJ19765.1"/>
    </source>
</evidence>
<dbReference type="InterPro" id="IPR001054">
    <property type="entry name" value="A/G_cyclase"/>
</dbReference>
<comment type="caution">
    <text evidence="4">The sequence shown here is derived from an EMBL/GenBank/DDBJ whole genome shotgun (WGS) entry which is preliminary data.</text>
</comment>
<dbReference type="GO" id="GO:0006171">
    <property type="term" value="P:cAMP biosynthetic process"/>
    <property type="evidence" value="ECO:0007669"/>
    <property type="project" value="TreeGrafter"/>
</dbReference>
<sequence length="417" mass="47043">MNRERRVRARPSIHPPSQSILKQKLNDSQWTRFISELLGNSGHFLIVKILTDIILDGWLEFIQDPTEYILIAAMLVQTWYLSRPSSHRFWGNILGVSIYTTIDLLTDGLEFFQDYIHIIFWLFSLMIATLQHYRFKGNKNRKNWIIPLESFVRSGMIVAFYVAVEVQSYELPLYFELTSKFWEESSHIFLVVSMLLVGTLLGLQSLQITKQREELQETAKLLGNMAEWGMGTHVVETALSNPEALAFQKCDRTIVFMDIRGFTHWCETTSPDLVASVLNQYYTQVEPAASAYQPLRITFTADEVMAIYATPEQGIAAAKAMQKAALNVLNAHHIGAGCAVHCGQVTEGLFGSQDVRTYTVIGDVVNTAKRLESATPAGEITLSDAVYRSITQDLPVKPCEPITAKGKSEKLIAWRLG</sequence>
<dbReference type="Proteomes" id="UP000183940">
    <property type="component" value="Unassembled WGS sequence"/>
</dbReference>
<dbReference type="AlphaFoldDB" id="A0A1L9QLM3"/>
<comment type="similarity">
    <text evidence="1">Belongs to the adenylyl cyclase class-3 family.</text>
</comment>